<comment type="caution">
    <text evidence="5">The sequence shown here is derived from an EMBL/GenBank/DDBJ whole genome shotgun (WGS) entry which is preliminary data.</text>
</comment>
<dbReference type="PANTHER" id="PTHR12789:SF0">
    <property type="entry name" value="DENSITY-REGULATED PROTEIN"/>
    <property type="match status" value="1"/>
</dbReference>
<reference evidence="5 6" key="1">
    <citation type="journal article" date="2022" name="Environ. Microbiol. Rep.">
        <title>Eco-phylogenetic analyses reveal divergent evolution of vitamin B12 metabolism in the marine bacterial family 'Psychromonadaceae'.</title>
        <authorList>
            <person name="Jin X."/>
            <person name="Yang Y."/>
            <person name="Cao H."/>
            <person name="Gao B."/>
            <person name="Zhao Z."/>
        </authorList>
    </citation>
    <scope>NUCLEOTIDE SEQUENCE [LARGE SCALE GENOMIC DNA]</scope>
    <source>
        <strain evidence="5 6">MKS20</strain>
    </source>
</reference>
<name>A0ABS8W4R5_9GAMM</name>
<dbReference type="RefSeq" id="WP_233051088.1">
    <property type="nucleotide sequence ID" value="NZ_JAIMJA010000001.1"/>
</dbReference>
<organism evidence="5 6">
    <name type="scientific">Motilimonas cestriensis</name>
    <dbReference type="NCBI Taxonomy" id="2742685"/>
    <lineage>
        <taxon>Bacteria</taxon>
        <taxon>Pseudomonadati</taxon>
        <taxon>Pseudomonadota</taxon>
        <taxon>Gammaproteobacteria</taxon>
        <taxon>Alteromonadales</taxon>
        <taxon>Alteromonadales genera incertae sedis</taxon>
        <taxon>Motilimonas</taxon>
    </lineage>
</organism>
<evidence type="ECO:0000259" key="4">
    <source>
        <dbReference type="PROSITE" id="PS50296"/>
    </source>
</evidence>
<dbReference type="NCBIfam" id="NF006536">
    <property type="entry name" value="PRK09019.1"/>
    <property type="match status" value="1"/>
</dbReference>
<comment type="similarity">
    <text evidence="1">Belongs to the SUI1 family.</text>
</comment>
<dbReference type="PROSITE" id="PS50296">
    <property type="entry name" value="SUI1"/>
    <property type="match status" value="1"/>
</dbReference>
<dbReference type="InterPro" id="IPR036877">
    <property type="entry name" value="SUI1_dom_sf"/>
</dbReference>
<accession>A0ABS8W4R5</accession>
<feature type="domain" description="SUI1" evidence="4">
    <location>
        <begin position="36"/>
        <end position="99"/>
    </location>
</feature>
<proteinExistence type="inferred from homology"/>
<keyword evidence="2" id="KW-0810">Translation regulation</keyword>
<evidence type="ECO:0000256" key="1">
    <source>
        <dbReference type="ARBA" id="ARBA00005422"/>
    </source>
</evidence>
<dbReference type="CDD" id="cd11567">
    <property type="entry name" value="YciH_like"/>
    <property type="match status" value="1"/>
</dbReference>
<dbReference type="InterPro" id="IPR050318">
    <property type="entry name" value="DENR/SUI1_TIF"/>
</dbReference>
<dbReference type="InterPro" id="IPR005872">
    <property type="entry name" value="SUI1_arc_bac"/>
</dbReference>
<protein>
    <submittedName>
        <fullName evidence="5">Stress response translation initiation inhibitor YciH</fullName>
    </submittedName>
</protein>
<evidence type="ECO:0000313" key="6">
    <source>
        <dbReference type="Proteomes" id="UP001201273"/>
    </source>
</evidence>
<evidence type="ECO:0000256" key="3">
    <source>
        <dbReference type="ARBA" id="ARBA00022917"/>
    </source>
</evidence>
<dbReference type="PIRSF" id="PIRSF037511">
    <property type="entry name" value="Transl_init_SUI1_pro"/>
    <property type="match status" value="1"/>
</dbReference>
<dbReference type="NCBIfam" id="TIGR01158">
    <property type="entry name" value="SUI1_rel"/>
    <property type="match status" value="1"/>
</dbReference>
<sequence>MSDNSRLVYSTETGRIDETKKAETIPETDGIVRIRRETKGRKGKGATCISGLGLAEKELKELAKALKKRSGSGGTVKDHVIEMQGEQRELAKAFLEQKGFTVKLAGG</sequence>
<dbReference type="EMBL" id="JAIMJA010000001">
    <property type="protein sequence ID" value="MCE2593485.1"/>
    <property type="molecule type" value="Genomic_DNA"/>
</dbReference>
<dbReference type="Pfam" id="PF01253">
    <property type="entry name" value="SUI1"/>
    <property type="match status" value="1"/>
</dbReference>
<dbReference type="SUPFAM" id="SSF55159">
    <property type="entry name" value="eIF1-like"/>
    <property type="match status" value="1"/>
</dbReference>
<keyword evidence="3" id="KW-0648">Protein biosynthesis</keyword>
<dbReference type="PANTHER" id="PTHR12789">
    <property type="entry name" value="DENSITY-REGULATED PROTEIN HOMOLOG"/>
    <property type="match status" value="1"/>
</dbReference>
<dbReference type="Gene3D" id="3.30.780.10">
    <property type="entry name" value="SUI1-like domain"/>
    <property type="match status" value="1"/>
</dbReference>
<dbReference type="Proteomes" id="UP001201273">
    <property type="component" value="Unassembled WGS sequence"/>
</dbReference>
<evidence type="ECO:0000256" key="2">
    <source>
        <dbReference type="ARBA" id="ARBA00022845"/>
    </source>
</evidence>
<keyword evidence="6" id="KW-1185">Reference proteome</keyword>
<evidence type="ECO:0000313" key="5">
    <source>
        <dbReference type="EMBL" id="MCE2593485.1"/>
    </source>
</evidence>
<gene>
    <name evidence="5" type="primary">yciH</name>
    <name evidence="5" type="ORF">K6Y31_01470</name>
</gene>
<dbReference type="InterPro" id="IPR001950">
    <property type="entry name" value="SUI1"/>
</dbReference>